<proteinExistence type="predicted"/>
<feature type="transmembrane region" description="Helical" evidence="1">
    <location>
        <begin position="21"/>
        <end position="41"/>
    </location>
</feature>
<evidence type="ECO:0000313" key="3">
    <source>
        <dbReference type="Proteomes" id="UP000228781"/>
    </source>
</evidence>
<reference evidence="3" key="1">
    <citation type="submission" date="2017-09" db="EMBL/GenBank/DDBJ databases">
        <title>Depth-based differentiation of microbial function through sediment-hosted aquifers and enrichment of novel symbionts in the deep terrestrial subsurface.</title>
        <authorList>
            <person name="Probst A.J."/>
            <person name="Ladd B."/>
            <person name="Jarett J.K."/>
            <person name="Geller-Mcgrath D.E."/>
            <person name="Sieber C.M.K."/>
            <person name="Emerson J.B."/>
            <person name="Anantharaman K."/>
            <person name="Thomas B.C."/>
            <person name="Malmstrom R."/>
            <person name="Stieglmeier M."/>
            <person name="Klingl A."/>
            <person name="Woyke T."/>
            <person name="Ryan C.M."/>
            <person name="Banfield J.F."/>
        </authorList>
    </citation>
    <scope>NUCLEOTIDE SEQUENCE [LARGE SCALE GENOMIC DNA]</scope>
</reference>
<feature type="transmembrane region" description="Helical" evidence="1">
    <location>
        <begin position="61"/>
        <end position="80"/>
    </location>
</feature>
<keyword evidence="1" id="KW-0472">Membrane</keyword>
<keyword evidence="1" id="KW-0812">Transmembrane</keyword>
<dbReference type="AlphaFoldDB" id="A0A2M8EJE7"/>
<feature type="transmembrane region" description="Helical" evidence="1">
    <location>
        <begin position="96"/>
        <end position="119"/>
    </location>
</feature>
<evidence type="ECO:0000256" key="1">
    <source>
        <dbReference type="SAM" id="Phobius"/>
    </source>
</evidence>
<gene>
    <name evidence="2" type="ORF">CO059_01525</name>
</gene>
<dbReference type="EMBL" id="PFSK01000018">
    <property type="protein sequence ID" value="PJC22840.1"/>
    <property type="molecule type" value="Genomic_DNA"/>
</dbReference>
<evidence type="ECO:0000313" key="2">
    <source>
        <dbReference type="EMBL" id="PJC22840.1"/>
    </source>
</evidence>
<comment type="caution">
    <text evidence="2">The sequence shown here is derived from an EMBL/GenBank/DDBJ whole genome shotgun (WGS) entry which is preliminary data.</text>
</comment>
<dbReference type="Proteomes" id="UP000228781">
    <property type="component" value="Unassembled WGS sequence"/>
</dbReference>
<sequence>MENKRSCCEVKDKKTTVFWSGLVYGLLPHSFCLIFLILSIGGSTAATAFFRNWLLMPAFFLYWWIFLFGLVVLSALVYLYRIRKLSWLGIKEKKGYLLTLFAAVVGINLLLYLVVFPLLTNLKALRLSKGEVMVSGQTGLVTKILKVEIPCSGHAPLVVDELQRIEGVREIRFRLPNFFEVSFDSSQTS</sequence>
<keyword evidence="1" id="KW-1133">Transmembrane helix</keyword>
<name>A0A2M8EJE7_UNCKA</name>
<organism evidence="2 3">
    <name type="scientific">candidate division WWE3 bacterium CG_4_9_14_0_2_um_filter_48_10</name>
    <dbReference type="NCBI Taxonomy" id="1975078"/>
    <lineage>
        <taxon>Bacteria</taxon>
        <taxon>Katanobacteria</taxon>
    </lineage>
</organism>
<accession>A0A2M8EJE7</accession>
<protein>
    <submittedName>
        <fullName evidence="2">Uncharacterized protein</fullName>
    </submittedName>
</protein>